<dbReference type="InterPro" id="IPR006674">
    <property type="entry name" value="HD_domain"/>
</dbReference>
<dbReference type="Pfam" id="PF13023">
    <property type="entry name" value="HD_3"/>
    <property type="match status" value="1"/>
</dbReference>
<comment type="catalytic activity">
    <reaction evidence="1">
        <text>a 2'-deoxyribonucleoside 5'-phosphate + H2O = a 2'-deoxyribonucleoside + phosphate</text>
        <dbReference type="Rhea" id="RHEA:36167"/>
        <dbReference type="ChEBI" id="CHEBI:15377"/>
        <dbReference type="ChEBI" id="CHEBI:18274"/>
        <dbReference type="ChEBI" id="CHEBI:43474"/>
        <dbReference type="ChEBI" id="CHEBI:65317"/>
        <dbReference type="EC" id="3.1.3.89"/>
    </reaction>
</comment>
<dbReference type="PANTHER" id="PTHR11845">
    <property type="entry name" value="5'-DEOXYNUCLEOTIDASE HDDC2"/>
    <property type="match status" value="1"/>
</dbReference>
<keyword evidence="6" id="KW-0479">Metal-binding</keyword>
<comment type="cofactor">
    <cofactor evidence="3">
        <name>Co(2+)</name>
        <dbReference type="ChEBI" id="CHEBI:48828"/>
    </cofactor>
</comment>
<accession>A0A133VHD9</accession>
<reference evidence="9 10" key="1">
    <citation type="journal article" date="2016" name="Sci. Rep.">
        <title>Metabolic traits of an uncultured archaeal lineage -MSBL1- from brine pools of the Red Sea.</title>
        <authorList>
            <person name="Mwirichia R."/>
            <person name="Alam I."/>
            <person name="Rashid M."/>
            <person name="Vinu M."/>
            <person name="Ba-Alawi W."/>
            <person name="Anthony Kamau A."/>
            <person name="Kamanda Ngugi D."/>
            <person name="Goker M."/>
            <person name="Klenk H.P."/>
            <person name="Bajic V."/>
            <person name="Stingl U."/>
        </authorList>
    </citation>
    <scope>NUCLEOTIDE SEQUENCE [LARGE SCALE GENOMIC DNA]</scope>
    <source>
        <strain evidence="9">SCGC-AAA382C18</strain>
    </source>
</reference>
<name>A0A133VHD9_9EURY</name>
<dbReference type="SUPFAM" id="SSF109604">
    <property type="entry name" value="HD-domain/PDEase-like"/>
    <property type="match status" value="1"/>
</dbReference>
<dbReference type="EMBL" id="LHYF01000067">
    <property type="protein sequence ID" value="KXB05849.1"/>
    <property type="molecule type" value="Genomic_DNA"/>
</dbReference>
<dbReference type="AlphaFoldDB" id="A0A133VHD9"/>
<keyword evidence="7" id="KW-0378">Hydrolase</keyword>
<comment type="cofactor">
    <cofactor evidence="2">
        <name>Mn(2+)</name>
        <dbReference type="ChEBI" id="CHEBI:29035"/>
    </cofactor>
</comment>
<dbReference type="InterPro" id="IPR039356">
    <property type="entry name" value="YfbR/HDDC2"/>
</dbReference>
<evidence type="ECO:0000256" key="6">
    <source>
        <dbReference type="ARBA" id="ARBA00022723"/>
    </source>
</evidence>
<dbReference type="Proteomes" id="UP000070404">
    <property type="component" value="Unassembled WGS sequence"/>
</dbReference>
<dbReference type="InterPro" id="IPR003607">
    <property type="entry name" value="HD/PDEase_dom"/>
</dbReference>
<dbReference type="SMART" id="SM00471">
    <property type="entry name" value="HDc"/>
    <property type="match status" value="1"/>
</dbReference>
<comment type="subunit">
    <text evidence="4">Homodimer.</text>
</comment>
<evidence type="ECO:0000256" key="7">
    <source>
        <dbReference type="ARBA" id="ARBA00022801"/>
    </source>
</evidence>
<evidence type="ECO:0000256" key="2">
    <source>
        <dbReference type="ARBA" id="ARBA00001936"/>
    </source>
</evidence>
<dbReference type="GO" id="GO:0046872">
    <property type="term" value="F:metal ion binding"/>
    <property type="evidence" value="ECO:0007669"/>
    <property type="project" value="UniProtKB-KW"/>
</dbReference>
<keyword evidence="10" id="KW-1185">Reference proteome</keyword>
<protein>
    <recommendedName>
        <fullName evidence="5">5'-deoxynucleotidase</fullName>
        <ecNumber evidence="5">3.1.3.89</ecNumber>
    </recommendedName>
</protein>
<evidence type="ECO:0000256" key="4">
    <source>
        <dbReference type="ARBA" id="ARBA00011738"/>
    </source>
</evidence>
<comment type="caution">
    <text evidence="9">The sequence shown here is derived from an EMBL/GenBank/DDBJ whole genome shotgun (WGS) entry which is preliminary data.</text>
</comment>
<dbReference type="GO" id="GO:0002953">
    <property type="term" value="F:5'-deoxynucleotidase activity"/>
    <property type="evidence" value="ECO:0007669"/>
    <property type="project" value="UniProtKB-EC"/>
</dbReference>
<evidence type="ECO:0000313" key="9">
    <source>
        <dbReference type="EMBL" id="KXB05849.1"/>
    </source>
</evidence>
<sequence>MYELLKKINMLKRTPRIGWLKSGINPNEAEDVAQHSFETATITLLLGDSLDMGIDSEKALKMAIIHDWAESVTGDFSKDLTDQIGEEMKEEIEEKVLKNLLEEEDKIPKRKEYLNLWHEYSKEKTKEARLVKIADKLSILIEANNLVKNGKSSRELKEIRKKTRDSLNPYVDDFPIFKDLLQNLDEDFSSTIG</sequence>
<dbReference type="Gene3D" id="1.10.3210.10">
    <property type="entry name" value="Hypothetical protein af1432"/>
    <property type="match status" value="1"/>
</dbReference>
<organism evidence="9 10">
    <name type="scientific">candidate division MSBL1 archaeon SCGC-AAA382C18</name>
    <dbReference type="NCBI Taxonomy" id="1698281"/>
    <lineage>
        <taxon>Archaea</taxon>
        <taxon>Methanobacteriati</taxon>
        <taxon>Methanobacteriota</taxon>
        <taxon>candidate division MSBL1</taxon>
    </lineage>
</organism>
<evidence type="ECO:0000256" key="1">
    <source>
        <dbReference type="ARBA" id="ARBA00001638"/>
    </source>
</evidence>
<evidence type="ECO:0000256" key="5">
    <source>
        <dbReference type="ARBA" id="ARBA00012964"/>
    </source>
</evidence>
<dbReference type="PANTHER" id="PTHR11845:SF13">
    <property type="entry name" value="5'-DEOXYNUCLEOTIDASE HDDC2"/>
    <property type="match status" value="1"/>
</dbReference>
<proteinExistence type="predicted"/>
<feature type="domain" description="HD/PDEase" evidence="8">
    <location>
        <begin position="28"/>
        <end position="149"/>
    </location>
</feature>
<dbReference type="CDD" id="cd00077">
    <property type="entry name" value="HDc"/>
    <property type="match status" value="1"/>
</dbReference>
<evidence type="ECO:0000259" key="8">
    <source>
        <dbReference type="SMART" id="SM00471"/>
    </source>
</evidence>
<gene>
    <name evidence="9" type="ORF">AKJ52_02940</name>
</gene>
<evidence type="ECO:0000256" key="3">
    <source>
        <dbReference type="ARBA" id="ARBA00001941"/>
    </source>
</evidence>
<dbReference type="GO" id="GO:0005737">
    <property type="term" value="C:cytoplasm"/>
    <property type="evidence" value="ECO:0007669"/>
    <property type="project" value="TreeGrafter"/>
</dbReference>
<evidence type="ECO:0000313" key="10">
    <source>
        <dbReference type="Proteomes" id="UP000070404"/>
    </source>
</evidence>
<dbReference type="EC" id="3.1.3.89" evidence="5"/>